<dbReference type="Proteomes" id="UP000063236">
    <property type="component" value="Unassembled WGS sequence"/>
</dbReference>
<sequence length="65" mass="7419">MYDIILPYVDRAYDTDHTAISLDFPVPFPDAHLHRLASEFETSDRARPPGSVTIQHRPTRSRVAV</sequence>
<evidence type="ECO:0000313" key="3">
    <source>
        <dbReference type="Proteomes" id="UP000063236"/>
    </source>
</evidence>
<reference evidence="2 3" key="1">
    <citation type="submission" date="2015-11" db="EMBL/GenBank/DDBJ databases">
        <title>Expanding the genomic diversity of Burkholderia species for the development of highly accurate diagnostics.</title>
        <authorList>
            <person name="Sahl J."/>
            <person name="Keim P."/>
            <person name="Wagner D."/>
        </authorList>
    </citation>
    <scope>NUCLEOTIDE SEQUENCE [LARGE SCALE GENOMIC DNA]</scope>
    <source>
        <strain evidence="2 3">MSMB378WGS</strain>
    </source>
</reference>
<comment type="caution">
    <text evidence="2">The sequence shown here is derived from an EMBL/GenBank/DDBJ whole genome shotgun (WGS) entry which is preliminary data.</text>
</comment>
<accession>A0AAW3PJE0</accession>
<organism evidence="2 3">
    <name type="scientific">Burkholderia diffusa</name>
    <dbReference type="NCBI Taxonomy" id="488732"/>
    <lineage>
        <taxon>Bacteria</taxon>
        <taxon>Pseudomonadati</taxon>
        <taxon>Pseudomonadota</taxon>
        <taxon>Betaproteobacteria</taxon>
        <taxon>Burkholderiales</taxon>
        <taxon>Burkholderiaceae</taxon>
        <taxon>Burkholderia</taxon>
        <taxon>Burkholderia cepacia complex</taxon>
    </lineage>
</organism>
<evidence type="ECO:0000256" key="1">
    <source>
        <dbReference type="SAM" id="MobiDB-lite"/>
    </source>
</evidence>
<gene>
    <name evidence="2" type="ORF">WL88_11425</name>
</gene>
<proteinExistence type="predicted"/>
<dbReference type="EMBL" id="LPJV01000017">
    <property type="protein sequence ID" value="KWF56492.1"/>
    <property type="molecule type" value="Genomic_DNA"/>
</dbReference>
<dbReference type="AlphaFoldDB" id="A0AAW3PJE0"/>
<dbReference type="RefSeq" id="WP_059508512.1">
    <property type="nucleotide sequence ID" value="NZ_LOYB01000006.1"/>
</dbReference>
<feature type="region of interest" description="Disordered" evidence="1">
    <location>
        <begin position="40"/>
        <end position="65"/>
    </location>
</feature>
<protein>
    <submittedName>
        <fullName evidence="2">Uncharacterized protein</fullName>
    </submittedName>
</protein>
<name>A0AAW3PJE0_9BURK</name>
<evidence type="ECO:0000313" key="2">
    <source>
        <dbReference type="EMBL" id="KWF56492.1"/>
    </source>
</evidence>